<evidence type="ECO:0000256" key="1">
    <source>
        <dbReference type="SAM" id="Phobius"/>
    </source>
</evidence>
<keyword evidence="1" id="KW-0472">Membrane</keyword>
<name>A0AA46YKV2_9ACTN</name>
<feature type="transmembrane region" description="Helical" evidence="1">
    <location>
        <begin position="109"/>
        <end position="127"/>
    </location>
</feature>
<evidence type="ECO:0000313" key="3">
    <source>
        <dbReference type="Proteomes" id="UP001164390"/>
    </source>
</evidence>
<accession>A0AA46YKV2</accession>
<dbReference type="EMBL" id="CP094970">
    <property type="protein sequence ID" value="UYM04886.1"/>
    <property type="molecule type" value="Genomic_DNA"/>
</dbReference>
<feature type="transmembrane region" description="Helical" evidence="1">
    <location>
        <begin position="19"/>
        <end position="38"/>
    </location>
</feature>
<proteinExistence type="predicted"/>
<keyword evidence="1" id="KW-0812">Transmembrane</keyword>
<feature type="transmembrane region" description="Helical" evidence="1">
    <location>
        <begin position="50"/>
        <end position="72"/>
    </location>
</feature>
<dbReference type="AlphaFoldDB" id="A0AA46YKV2"/>
<dbReference type="Proteomes" id="UP001164390">
    <property type="component" value="Chromosome"/>
</dbReference>
<reference evidence="2" key="1">
    <citation type="submission" date="2022-01" db="EMBL/GenBank/DDBJ databases">
        <title>Nocardioidaceae gen. sp. A5X3R13.</title>
        <authorList>
            <person name="Lopez Marin M.A."/>
            <person name="Uhlik O."/>
        </authorList>
    </citation>
    <scope>NUCLEOTIDE SEQUENCE</scope>
    <source>
        <strain evidence="2">A5X3R13</strain>
    </source>
</reference>
<keyword evidence="3" id="KW-1185">Reference proteome</keyword>
<protein>
    <submittedName>
        <fullName evidence="2">Uncharacterized protein</fullName>
    </submittedName>
</protein>
<organism evidence="2 3">
    <name type="scientific">Solicola gregarius</name>
    <dbReference type="NCBI Taxonomy" id="2908642"/>
    <lineage>
        <taxon>Bacteria</taxon>
        <taxon>Bacillati</taxon>
        <taxon>Actinomycetota</taxon>
        <taxon>Actinomycetes</taxon>
        <taxon>Propionibacteriales</taxon>
        <taxon>Nocardioidaceae</taxon>
        <taxon>Solicola</taxon>
    </lineage>
</organism>
<dbReference type="KEGG" id="sgrg:L0C25_20535"/>
<dbReference type="RefSeq" id="WP_271633649.1">
    <property type="nucleotide sequence ID" value="NZ_CP094970.1"/>
</dbReference>
<keyword evidence="1" id="KW-1133">Transmembrane helix</keyword>
<feature type="transmembrane region" description="Helical" evidence="1">
    <location>
        <begin position="84"/>
        <end position="103"/>
    </location>
</feature>
<gene>
    <name evidence="2" type="ORF">L0C25_20535</name>
</gene>
<evidence type="ECO:0000313" key="2">
    <source>
        <dbReference type="EMBL" id="UYM04886.1"/>
    </source>
</evidence>
<sequence length="134" mass="13479">MAVLQTTGSAPSAARVSHALNGILAVVLAVMGLAAAGYRLSLAEPSSGQPYAVIATACGVLLLFTAVAEVGFHTAHRWARAATCVAWLGAWPVFFIGFTLMIVDGAAATMAFATCIGACSLGVTAVGEDALPRG</sequence>